<dbReference type="GO" id="GO:0035556">
    <property type="term" value="P:intracellular signal transduction"/>
    <property type="evidence" value="ECO:0007669"/>
    <property type="project" value="TreeGrafter"/>
</dbReference>
<reference evidence="10 11" key="1">
    <citation type="journal article" date="2018" name="Nat. Ecol. Evol.">
        <title>Shark genomes provide insights into elasmobranch evolution and the origin of vertebrates.</title>
        <authorList>
            <person name="Hara Y"/>
            <person name="Yamaguchi K"/>
            <person name="Onimaru K"/>
            <person name="Kadota M"/>
            <person name="Koyanagi M"/>
            <person name="Keeley SD"/>
            <person name="Tatsumi K"/>
            <person name="Tanaka K"/>
            <person name="Motone F"/>
            <person name="Kageyama Y"/>
            <person name="Nozu R"/>
            <person name="Adachi N"/>
            <person name="Nishimura O"/>
            <person name="Nakagawa R"/>
            <person name="Tanegashima C"/>
            <person name="Kiyatake I"/>
            <person name="Matsumoto R"/>
            <person name="Murakumo K"/>
            <person name="Nishida K"/>
            <person name="Terakita A"/>
            <person name="Kuratani S"/>
            <person name="Sato K"/>
            <person name="Hyodo S Kuraku.S."/>
        </authorList>
    </citation>
    <scope>NUCLEOTIDE SEQUENCE [LARGE SCALE GENOMIC DNA]</scope>
</reference>
<evidence type="ECO:0000313" key="11">
    <source>
        <dbReference type="Proteomes" id="UP000288216"/>
    </source>
</evidence>
<dbReference type="GO" id="GO:0005634">
    <property type="term" value="C:nucleus"/>
    <property type="evidence" value="ECO:0007669"/>
    <property type="project" value="TreeGrafter"/>
</dbReference>
<feature type="region of interest" description="Disordered" evidence="8">
    <location>
        <begin position="204"/>
        <end position="249"/>
    </location>
</feature>
<sequence>MNTPPRKNSSTLVHSLAKVFDSNAIQSQGPPAITGPSRRLSDGNRRTSGDAFNVMDVKLESLSQTVDKLLGIQEKVIQKLDGITQDVDKIGLRVEMLTAEEVETRKTGSPKEDENQNASVPVDISDMLSMLNRSSKEQTKKIDRIENVLLGVQQVINYLGETFKNSKIAEFILKGQFTSRQQGTTGSDQQRTCKKRITSEKLVLRRKKEKVKDQRPSDVKVKQSLNIKEIKSHQKTKPPDSTEPSTQKDLDVFSHQKIQSLNKENADNSSDFEDQSSVKDPAEHTSISELQGKPIEEDAGAFEPQPPRAAESTSSSALTPEFAEADSDSSASDEKKEGVVVEEQSDRKPREAFATAKDQSRANGQNDERTEKSDALCEKIGENRLPEKLQEKEEDEKVEKDVMTEPEPGDGKEELIGEENEEIEKNDLKVDESIGVVDDASLEGTELTITEDPKVIVPQVEEPEEQHIVCHGKNCTVLLNRYEDSEREAEALLAAAADLEEGTAQNTEQHEFKDVSTANKRRGSGEDSLKDDTKKSRVEEKGQEGASEPAACQSNATPSAAQENTSESAACQSTATPTAAQQENNQETKEENPHTVIDDGPTPPAPFEHRIVSANTAQISNYYTIHKSEILGGGRFGQVHKCVEKSTGLTLAAKIIKTRAAKQKEEVKNEIQVMNQLNHTNLIQLYDAFESKNDIILIMEYIDGGELFDRIIDESYNLTEMDTILFVRQICEGLQYMHQRYILHLDLKPENILCVNREANQVKIIDFGLARRYKPREKLKIHFGTPEFLAPEVVNYDFVSFPTDMWSLGVITYMLLSGLSPFLGEDDNETLNNILACEWDLNEEEFENVSEDAKEFISKLLVKEKGARASATQCLKQPWLNNVAEKAKQCKVRLKSQILLQKYMVRRLWKKNYYAVTAANRLKKLNSGTLASIEF</sequence>
<protein>
    <recommendedName>
        <fullName evidence="9">Protein kinase domain-containing protein</fullName>
    </recommendedName>
</protein>
<feature type="binding site" evidence="7">
    <location>
        <position position="662"/>
    </location>
    <ligand>
        <name>ATP</name>
        <dbReference type="ChEBI" id="CHEBI:30616"/>
    </ligand>
</feature>
<feature type="compositionally biased region" description="Basic and acidic residues" evidence="8">
    <location>
        <begin position="332"/>
        <end position="351"/>
    </location>
</feature>
<evidence type="ECO:0000256" key="8">
    <source>
        <dbReference type="SAM" id="MobiDB-lite"/>
    </source>
</evidence>
<dbReference type="PANTHER" id="PTHR24342:SF20">
    <property type="entry name" value="MYOSIN LIGHT CHAIN KINASE, SMOOTH MUSCLE"/>
    <property type="match status" value="1"/>
</dbReference>
<comment type="similarity">
    <text evidence="1">Belongs to the protein kinase superfamily. CAMK Ser/Thr protein kinase family.</text>
</comment>
<proteinExistence type="inferred from homology"/>
<evidence type="ECO:0000313" key="10">
    <source>
        <dbReference type="EMBL" id="GCB68779.1"/>
    </source>
</evidence>
<feature type="compositionally biased region" description="Polar residues" evidence="8">
    <location>
        <begin position="552"/>
        <end position="580"/>
    </location>
</feature>
<evidence type="ECO:0000256" key="2">
    <source>
        <dbReference type="ARBA" id="ARBA00022527"/>
    </source>
</evidence>
<evidence type="ECO:0000259" key="9">
    <source>
        <dbReference type="PROSITE" id="PS50011"/>
    </source>
</evidence>
<accession>A0A401P6K9</accession>
<keyword evidence="3" id="KW-0808">Transferase</keyword>
<dbReference type="GO" id="GO:0043065">
    <property type="term" value="P:positive regulation of apoptotic process"/>
    <property type="evidence" value="ECO:0007669"/>
    <property type="project" value="TreeGrafter"/>
</dbReference>
<dbReference type="OMA" id="KAKQCKV"/>
<dbReference type="PROSITE" id="PS00107">
    <property type="entry name" value="PROTEIN_KINASE_ATP"/>
    <property type="match status" value="1"/>
</dbReference>
<evidence type="ECO:0000256" key="3">
    <source>
        <dbReference type="ARBA" id="ARBA00022679"/>
    </source>
</evidence>
<feature type="region of interest" description="Disordered" evidence="8">
    <location>
        <begin position="21"/>
        <end position="46"/>
    </location>
</feature>
<dbReference type="OrthoDB" id="10260894at2759"/>
<evidence type="ECO:0000256" key="1">
    <source>
        <dbReference type="ARBA" id="ARBA00006692"/>
    </source>
</evidence>
<evidence type="ECO:0000256" key="4">
    <source>
        <dbReference type="ARBA" id="ARBA00022741"/>
    </source>
</evidence>
<dbReference type="InterPro" id="IPR000719">
    <property type="entry name" value="Prot_kinase_dom"/>
</dbReference>
<feature type="domain" description="Protein kinase" evidence="9">
    <location>
        <begin position="625"/>
        <end position="880"/>
    </location>
</feature>
<gene>
    <name evidence="10" type="ORF">scyTo_0008279</name>
</gene>
<evidence type="ECO:0000256" key="7">
    <source>
        <dbReference type="PROSITE-ProRule" id="PRU10141"/>
    </source>
</evidence>
<feature type="compositionally biased region" description="Basic and acidic residues" evidence="8">
    <location>
        <begin position="366"/>
        <end position="415"/>
    </location>
</feature>
<organism evidence="10 11">
    <name type="scientific">Scyliorhinus torazame</name>
    <name type="common">Cloudy catshark</name>
    <name type="synonym">Catulus torazame</name>
    <dbReference type="NCBI Taxonomy" id="75743"/>
    <lineage>
        <taxon>Eukaryota</taxon>
        <taxon>Metazoa</taxon>
        <taxon>Chordata</taxon>
        <taxon>Craniata</taxon>
        <taxon>Vertebrata</taxon>
        <taxon>Chondrichthyes</taxon>
        <taxon>Elasmobranchii</taxon>
        <taxon>Galeomorphii</taxon>
        <taxon>Galeoidea</taxon>
        <taxon>Carcharhiniformes</taxon>
        <taxon>Scyliorhinidae</taxon>
        <taxon>Scyliorhinus</taxon>
    </lineage>
</organism>
<dbReference type="SMART" id="SM00220">
    <property type="entry name" value="S_TKc"/>
    <property type="match status" value="1"/>
</dbReference>
<feature type="compositionally biased region" description="Basic and acidic residues" evidence="8">
    <location>
        <begin position="210"/>
        <end position="221"/>
    </location>
</feature>
<keyword evidence="6 7" id="KW-0067">ATP-binding</keyword>
<name>A0A401P6K9_SCYTO</name>
<feature type="compositionally biased region" description="Basic and acidic residues" evidence="8">
    <location>
        <begin position="228"/>
        <end position="249"/>
    </location>
</feature>
<dbReference type="InterPro" id="IPR008271">
    <property type="entry name" value="Ser/Thr_kinase_AS"/>
</dbReference>
<dbReference type="PROSITE" id="PS50011">
    <property type="entry name" value="PROTEIN_KINASE_DOM"/>
    <property type="match status" value="1"/>
</dbReference>
<evidence type="ECO:0000256" key="5">
    <source>
        <dbReference type="ARBA" id="ARBA00022777"/>
    </source>
</evidence>
<evidence type="ECO:0000256" key="6">
    <source>
        <dbReference type="ARBA" id="ARBA00022840"/>
    </source>
</evidence>
<dbReference type="EMBL" id="BFAA01003136">
    <property type="protein sequence ID" value="GCB68779.1"/>
    <property type="molecule type" value="Genomic_DNA"/>
</dbReference>
<dbReference type="STRING" id="75743.A0A401P6K9"/>
<dbReference type="Gene3D" id="3.30.200.20">
    <property type="entry name" value="Phosphorylase Kinase, domain 1"/>
    <property type="match status" value="1"/>
</dbReference>
<keyword evidence="5" id="KW-0418">Kinase</keyword>
<dbReference type="FunFam" id="1.10.510.10:FF:000135">
    <property type="entry name" value="Putative myosin light chain kinase 3"/>
    <property type="match status" value="1"/>
</dbReference>
<dbReference type="AlphaFoldDB" id="A0A401P6K9"/>
<dbReference type="PANTHER" id="PTHR24342">
    <property type="entry name" value="SERINE/THREONINE-PROTEIN KINASE 17"/>
    <property type="match status" value="1"/>
</dbReference>
<dbReference type="FunFam" id="3.30.200.20:FF:000196">
    <property type="entry name" value="Myosin light chain kinase family, member 4"/>
    <property type="match status" value="1"/>
</dbReference>
<keyword evidence="11" id="KW-1185">Reference proteome</keyword>
<comment type="caution">
    <text evidence="10">The sequence shown here is derived from an EMBL/GenBank/DDBJ whole genome shotgun (WGS) entry which is preliminary data.</text>
</comment>
<feature type="region of interest" description="Disordered" evidence="8">
    <location>
        <begin position="262"/>
        <end position="431"/>
    </location>
</feature>
<keyword evidence="4 7" id="KW-0547">Nucleotide-binding</keyword>
<feature type="region of interest" description="Disordered" evidence="8">
    <location>
        <begin position="500"/>
        <end position="607"/>
    </location>
</feature>
<dbReference type="PROSITE" id="PS00108">
    <property type="entry name" value="PROTEIN_KINASE_ST"/>
    <property type="match status" value="1"/>
</dbReference>
<dbReference type="SUPFAM" id="SSF56112">
    <property type="entry name" value="Protein kinase-like (PK-like)"/>
    <property type="match status" value="1"/>
</dbReference>
<keyword evidence="2" id="KW-0723">Serine/threonine-protein kinase</keyword>
<dbReference type="Pfam" id="PF00069">
    <property type="entry name" value="Pkinase"/>
    <property type="match status" value="1"/>
</dbReference>
<dbReference type="GO" id="GO:0004674">
    <property type="term" value="F:protein serine/threonine kinase activity"/>
    <property type="evidence" value="ECO:0007669"/>
    <property type="project" value="UniProtKB-KW"/>
</dbReference>
<feature type="compositionally biased region" description="Basic and acidic residues" evidence="8">
    <location>
        <begin position="523"/>
        <end position="543"/>
    </location>
</feature>
<dbReference type="Proteomes" id="UP000288216">
    <property type="component" value="Unassembled WGS sequence"/>
</dbReference>
<feature type="compositionally biased region" description="Basic and acidic residues" evidence="8">
    <location>
        <begin position="586"/>
        <end position="597"/>
    </location>
</feature>
<dbReference type="InterPro" id="IPR017441">
    <property type="entry name" value="Protein_kinase_ATP_BS"/>
</dbReference>
<dbReference type="Gene3D" id="1.10.510.10">
    <property type="entry name" value="Transferase(Phosphotransferase) domain 1"/>
    <property type="match status" value="1"/>
</dbReference>
<dbReference type="InterPro" id="IPR011009">
    <property type="entry name" value="Kinase-like_dom_sf"/>
</dbReference>
<dbReference type="GO" id="GO:0005524">
    <property type="term" value="F:ATP binding"/>
    <property type="evidence" value="ECO:0007669"/>
    <property type="project" value="UniProtKB-UniRule"/>
</dbReference>